<dbReference type="Pfam" id="PF00535">
    <property type="entry name" value="Glycos_transf_2"/>
    <property type="match status" value="1"/>
</dbReference>
<organism evidence="5 6">
    <name type="scientific">Candidatus Roizmanbacteria bacterium RIFCSPLOWO2_01_FULL_35_13</name>
    <dbReference type="NCBI Taxonomy" id="1802055"/>
    <lineage>
        <taxon>Bacteria</taxon>
        <taxon>Candidatus Roizmaniibacteriota</taxon>
    </lineage>
</organism>
<dbReference type="PANTHER" id="PTHR43179:SF12">
    <property type="entry name" value="GALACTOFURANOSYLTRANSFERASE GLFT2"/>
    <property type="match status" value="1"/>
</dbReference>
<keyword evidence="3" id="KW-0808">Transferase</keyword>
<evidence type="ECO:0000313" key="6">
    <source>
        <dbReference type="Proteomes" id="UP000179270"/>
    </source>
</evidence>
<dbReference type="AlphaFoldDB" id="A0A1F7I7J1"/>
<name>A0A1F7I7J1_9BACT</name>
<reference evidence="5 6" key="1">
    <citation type="journal article" date="2016" name="Nat. Commun.">
        <title>Thousands of microbial genomes shed light on interconnected biogeochemical processes in an aquifer system.</title>
        <authorList>
            <person name="Anantharaman K."/>
            <person name="Brown C.T."/>
            <person name="Hug L.A."/>
            <person name="Sharon I."/>
            <person name="Castelle C.J."/>
            <person name="Probst A.J."/>
            <person name="Thomas B.C."/>
            <person name="Singh A."/>
            <person name="Wilkins M.J."/>
            <person name="Karaoz U."/>
            <person name="Brodie E.L."/>
            <person name="Williams K.H."/>
            <person name="Hubbard S.S."/>
            <person name="Banfield J.F."/>
        </authorList>
    </citation>
    <scope>NUCLEOTIDE SEQUENCE [LARGE SCALE GENOMIC DNA]</scope>
</reference>
<evidence type="ECO:0000259" key="4">
    <source>
        <dbReference type="Pfam" id="PF00535"/>
    </source>
</evidence>
<evidence type="ECO:0000256" key="2">
    <source>
        <dbReference type="ARBA" id="ARBA00022676"/>
    </source>
</evidence>
<protein>
    <recommendedName>
        <fullName evidence="4">Glycosyltransferase 2-like domain-containing protein</fullName>
    </recommendedName>
</protein>
<dbReference type="EMBL" id="MGAF01000052">
    <property type="protein sequence ID" value="OGK39337.1"/>
    <property type="molecule type" value="Genomic_DNA"/>
</dbReference>
<dbReference type="PANTHER" id="PTHR43179">
    <property type="entry name" value="RHAMNOSYLTRANSFERASE WBBL"/>
    <property type="match status" value="1"/>
</dbReference>
<keyword evidence="2" id="KW-0328">Glycosyltransferase</keyword>
<proteinExistence type="inferred from homology"/>
<sequence>MTNSKLALINVIYENYTVLGDFLKSLLNQTNKDFYLINIDLSIHRSAINLNKIAGETIYSENKGYAHGVNVGLKKAIKDGYEYFCILNNDIYFKKDFIQNALNSIRKHSTSIIGGKIYYAPGYEYHKDRYKKSDLGKVIWYAGGSVDWNHALTPHSGVDEIDRGQFNTFKKVEFANGALVLFDKSVINKVGFWDESYFLYFEDADFCVRAKKAGVKIYYDPAIVIWHKVSQSTGGSGSNIHQKYQRKNRLKFGLKYAPLRTKLHLIKNYVFDLLSFRT</sequence>
<dbReference type="InterPro" id="IPR029044">
    <property type="entry name" value="Nucleotide-diphossugar_trans"/>
</dbReference>
<evidence type="ECO:0000256" key="3">
    <source>
        <dbReference type="ARBA" id="ARBA00022679"/>
    </source>
</evidence>
<comment type="similarity">
    <text evidence="1">Belongs to the glycosyltransferase 2 family.</text>
</comment>
<feature type="domain" description="Glycosyltransferase 2-like" evidence="4">
    <location>
        <begin position="12"/>
        <end position="188"/>
    </location>
</feature>
<dbReference type="Proteomes" id="UP000179270">
    <property type="component" value="Unassembled WGS sequence"/>
</dbReference>
<dbReference type="STRING" id="1802055.A3A74_05200"/>
<dbReference type="InterPro" id="IPR001173">
    <property type="entry name" value="Glyco_trans_2-like"/>
</dbReference>
<dbReference type="SUPFAM" id="SSF53448">
    <property type="entry name" value="Nucleotide-diphospho-sugar transferases"/>
    <property type="match status" value="1"/>
</dbReference>
<accession>A0A1F7I7J1</accession>
<gene>
    <name evidence="5" type="ORF">A3A74_05200</name>
</gene>
<dbReference type="GO" id="GO:0016757">
    <property type="term" value="F:glycosyltransferase activity"/>
    <property type="evidence" value="ECO:0007669"/>
    <property type="project" value="UniProtKB-KW"/>
</dbReference>
<evidence type="ECO:0000256" key="1">
    <source>
        <dbReference type="ARBA" id="ARBA00006739"/>
    </source>
</evidence>
<dbReference type="Gene3D" id="3.90.550.10">
    <property type="entry name" value="Spore Coat Polysaccharide Biosynthesis Protein SpsA, Chain A"/>
    <property type="match status" value="1"/>
</dbReference>
<comment type="caution">
    <text evidence="5">The sequence shown here is derived from an EMBL/GenBank/DDBJ whole genome shotgun (WGS) entry which is preliminary data.</text>
</comment>
<evidence type="ECO:0000313" key="5">
    <source>
        <dbReference type="EMBL" id="OGK39337.1"/>
    </source>
</evidence>